<evidence type="ECO:0000313" key="3">
    <source>
        <dbReference type="Proteomes" id="UP000644548"/>
    </source>
</evidence>
<accession>A0ABQ2SBN5</accession>
<dbReference type="Proteomes" id="UP000644548">
    <property type="component" value="Unassembled WGS sequence"/>
</dbReference>
<reference evidence="3" key="1">
    <citation type="journal article" date="2019" name="Int. J. Syst. Evol. Microbiol.">
        <title>The Global Catalogue of Microorganisms (GCM) 10K type strain sequencing project: providing services to taxonomists for standard genome sequencing and annotation.</title>
        <authorList>
            <consortium name="The Broad Institute Genomics Platform"/>
            <consortium name="The Broad Institute Genome Sequencing Center for Infectious Disease"/>
            <person name="Wu L."/>
            <person name="Ma J."/>
        </authorList>
    </citation>
    <scope>NUCLEOTIDE SEQUENCE [LARGE SCALE GENOMIC DNA]</scope>
    <source>
        <strain evidence="3">JCM 31405</strain>
    </source>
</reference>
<sequence length="50" mass="5356">MKKVRTAGLMLLLSVFSSVAGAYPVYPPDDGLIGYTHCIIFVTPNVTVPC</sequence>
<feature type="signal peptide" evidence="1">
    <location>
        <begin position="1"/>
        <end position="22"/>
    </location>
</feature>
<dbReference type="RefSeq" id="WP_189074795.1">
    <property type="nucleotide sequence ID" value="NZ_BMQN01000022.1"/>
</dbReference>
<keyword evidence="1" id="KW-0732">Signal</keyword>
<proteinExistence type="predicted"/>
<evidence type="ECO:0000313" key="2">
    <source>
        <dbReference type="EMBL" id="GGS08718.1"/>
    </source>
</evidence>
<keyword evidence="3" id="KW-1185">Reference proteome</keyword>
<name>A0ABQ2SBN5_9DEIO</name>
<organism evidence="2 3">
    <name type="scientific">Deinococcus sedimenti</name>
    <dbReference type="NCBI Taxonomy" id="1867090"/>
    <lineage>
        <taxon>Bacteria</taxon>
        <taxon>Thermotogati</taxon>
        <taxon>Deinococcota</taxon>
        <taxon>Deinococci</taxon>
        <taxon>Deinococcales</taxon>
        <taxon>Deinococcaceae</taxon>
        <taxon>Deinococcus</taxon>
    </lineage>
</organism>
<gene>
    <name evidence="2" type="ORF">GCM10008960_38860</name>
</gene>
<evidence type="ECO:0000256" key="1">
    <source>
        <dbReference type="SAM" id="SignalP"/>
    </source>
</evidence>
<feature type="chain" id="PRO_5046694856" evidence="1">
    <location>
        <begin position="23"/>
        <end position="50"/>
    </location>
</feature>
<protein>
    <submittedName>
        <fullName evidence="2">Uncharacterized protein</fullName>
    </submittedName>
</protein>
<dbReference type="EMBL" id="BMQN01000022">
    <property type="protein sequence ID" value="GGS08718.1"/>
    <property type="molecule type" value="Genomic_DNA"/>
</dbReference>
<comment type="caution">
    <text evidence="2">The sequence shown here is derived from an EMBL/GenBank/DDBJ whole genome shotgun (WGS) entry which is preliminary data.</text>
</comment>